<gene>
    <name evidence="2" type="ORF">NCTC10975_01330</name>
    <name evidence="3" type="ORF">NCTC11938_04291</name>
</gene>
<organism evidence="2 4">
    <name type="scientific">Proteus mirabilis</name>
    <dbReference type="NCBI Taxonomy" id="584"/>
    <lineage>
        <taxon>Bacteria</taxon>
        <taxon>Pseudomonadati</taxon>
        <taxon>Pseudomonadota</taxon>
        <taxon>Gammaproteobacteria</taxon>
        <taxon>Enterobacterales</taxon>
        <taxon>Morganellaceae</taxon>
        <taxon>Proteus</taxon>
    </lineage>
</organism>
<dbReference type="Proteomes" id="UP000251485">
    <property type="component" value="Unassembled WGS sequence"/>
</dbReference>
<evidence type="ECO:0000313" key="5">
    <source>
        <dbReference type="Proteomes" id="UP000254191"/>
    </source>
</evidence>
<feature type="transmembrane region" description="Helical" evidence="1">
    <location>
        <begin position="6"/>
        <end position="25"/>
    </location>
</feature>
<evidence type="ECO:0000256" key="1">
    <source>
        <dbReference type="SAM" id="Phobius"/>
    </source>
</evidence>
<evidence type="ECO:0000313" key="4">
    <source>
        <dbReference type="Proteomes" id="UP000251485"/>
    </source>
</evidence>
<dbReference type="Proteomes" id="UP000254191">
    <property type="component" value="Unassembled WGS sequence"/>
</dbReference>
<dbReference type="EMBL" id="UGTS01000006">
    <property type="protein sequence ID" value="SUC40009.1"/>
    <property type="molecule type" value="Genomic_DNA"/>
</dbReference>
<dbReference type="AlphaFoldDB" id="A0A2X2BJ42"/>
<name>A0A2X2BJ42_PROMI</name>
<dbReference type="EMBL" id="UAUE01000007">
    <property type="protein sequence ID" value="SPY94971.1"/>
    <property type="molecule type" value="Genomic_DNA"/>
</dbReference>
<evidence type="ECO:0000313" key="3">
    <source>
        <dbReference type="EMBL" id="SUC40009.1"/>
    </source>
</evidence>
<sequence>MGIRLLYWRLYAVVHVFIGVFSMFFQDKNNILGIPKLPPRAMIFLVPFFLSFVMCGIVSFISTAKTMGLNSLMFAPWFSSWGVSWMIAFPTVLFVLPFARKLSLLLVKPH</sequence>
<evidence type="ECO:0000313" key="2">
    <source>
        <dbReference type="EMBL" id="SPY94971.1"/>
    </source>
</evidence>
<keyword evidence="1" id="KW-0812">Transmembrane</keyword>
<dbReference type="InterPro" id="IPR021529">
    <property type="entry name" value="DUF2798"/>
</dbReference>
<protein>
    <submittedName>
        <fullName evidence="2">Protein of uncharacterized function (DUF2798)</fullName>
    </submittedName>
</protein>
<reference evidence="4 5" key="1">
    <citation type="submission" date="2018-06" db="EMBL/GenBank/DDBJ databases">
        <authorList>
            <consortium name="Pathogen Informatics"/>
            <person name="Doyle S."/>
        </authorList>
    </citation>
    <scope>NUCLEOTIDE SEQUENCE [LARGE SCALE GENOMIC DNA]</scope>
    <source>
        <strain evidence="2 4">NCTC10975</strain>
        <strain evidence="3 5">NCTC11938</strain>
    </source>
</reference>
<dbReference type="Pfam" id="PF11391">
    <property type="entry name" value="DUF2798"/>
    <property type="match status" value="1"/>
</dbReference>
<feature type="transmembrane region" description="Helical" evidence="1">
    <location>
        <begin position="37"/>
        <end position="61"/>
    </location>
</feature>
<proteinExistence type="predicted"/>
<keyword evidence="1" id="KW-1133">Transmembrane helix</keyword>
<feature type="transmembrane region" description="Helical" evidence="1">
    <location>
        <begin position="81"/>
        <end position="99"/>
    </location>
</feature>
<keyword evidence="1" id="KW-0472">Membrane</keyword>
<accession>A0A2X2BJ42</accession>